<feature type="non-terminal residue" evidence="1">
    <location>
        <position position="35"/>
    </location>
</feature>
<protein>
    <submittedName>
        <fullName evidence="1">Uncharacterized protein</fullName>
    </submittedName>
</protein>
<name>X0Z410_9ZZZZ</name>
<dbReference type="Gene3D" id="2.40.240.20">
    <property type="entry name" value="Hypothetical PUA domain-like, domain 1"/>
    <property type="match status" value="1"/>
</dbReference>
<dbReference type="AlphaFoldDB" id="X0Z410"/>
<dbReference type="EMBL" id="BART01007233">
    <property type="protein sequence ID" value="GAG55158.1"/>
    <property type="molecule type" value="Genomic_DNA"/>
</dbReference>
<reference evidence="1" key="1">
    <citation type="journal article" date="2014" name="Front. Microbiol.">
        <title>High frequency of phylogenetically diverse reductive dehalogenase-homologous genes in deep subseafloor sedimentary metagenomes.</title>
        <authorList>
            <person name="Kawai M."/>
            <person name="Futagami T."/>
            <person name="Toyoda A."/>
            <person name="Takaki Y."/>
            <person name="Nishi S."/>
            <person name="Hori S."/>
            <person name="Arai W."/>
            <person name="Tsubouchi T."/>
            <person name="Morono Y."/>
            <person name="Uchiyama I."/>
            <person name="Ito T."/>
            <person name="Fujiyama A."/>
            <person name="Inagaki F."/>
            <person name="Takami H."/>
        </authorList>
    </citation>
    <scope>NUCLEOTIDE SEQUENCE</scope>
    <source>
        <strain evidence="1">Expedition CK06-06</strain>
    </source>
</reference>
<evidence type="ECO:0000313" key="1">
    <source>
        <dbReference type="EMBL" id="GAG55158.1"/>
    </source>
</evidence>
<accession>X0Z410</accession>
<proteinExistence type="predicted"/>
<dbReference type="InterPro" id="IPR015947">
    <property type="entry name" value="PUA-like_sf"/>
</dbReference>
<organism evidence="1">
    <name type="scientific">marine sediment metagenome</name>
    <dbReference type="NCBI Taxonomy" id="412755"/>
    <lineage>
        <taxon>unclassified sequences</taxon>
        <taxon>metagenomes</taxon>
        <taxon>ecological metagenomes</taxon>
    </lineage>
</organism>
<sequence>MSRFYIAPDVWNPQALVLTAEEAHHLSHVLRMTVG</sequence>
<gene>
    <name evidence="1" type="ORF">S01H4_16492</name>
</gene>
<comment type="caution">
    <text evidence="1">The sequence shown here is derived from an EMBL/GenBank/DDBJ whole genome shotgun (WGS) entry which is preliminary data.</text>
</comment>
<dbReference type="SUPFAM" id="SSF88697">
    <property type="entry name" value="PUA domain-like"/>
    <property type="match status" value="1"/>
</dbReference>